<comment type="caution">
    <text evidence="2">The sequence shown here is derived from an EMBL/GenBank/DDBJ whole genome shotgun (WGS) entry which is preliminary data.</text>
</comment>
<dbReference type="OrthoDB" id="10493648at2759"/>
<dbReference type="AlphaFoldDB" id="A0A367LR88"/>
<keyword evidence="1" id="KW-0472">Membrane</keyword>
<sequence length="136" mass="14857">MNGTHACHSFDVRQQNQGSAVIERPVEAGKPRCQGGRSVVPLKILTVPCREGPSAAPTIGRAIETGRKSWRQVASFADASTELLIVSIHLVVAINVGIVPSFFLFVSLSIPHDIPEKESRTGKKWALKMPISDRFR</sequence>
<name>A0A367LR88_9HYPO</name>
<reference evidence="2 3" key="1">
    <citation type="journal article" date="2015" name="BMC Genomics">
        <title>Insights from the genome of Ophiocordyceps polyrhachis-furcata to pathogenicity and host specificity in insect fungi.</title>
        <authorList>
            <person name="Wichadakul D."/>
            <person name="Kobmoo N."/>
            <person name="Ingsriswang S."/>
            <person name="Tangphatsornruang S."/>
            <person name="Chantasingh D."/>
            <person name="Luangsa-ard J.J."/>
            <person name="Eurwilaichitr L."/>
        </authorList>
    </citation>
    <scope>NUCLEOTIDE SEQUENCE [LARGE SCALE GENOMIC DNA]</scope>
    <source>
        <strain evidence="2 3">BCC 54312</strain>
    </source>
</reference>
<gene>
    <name evidence="2" type="ORF">L249_2067</name>
</gene>
<evidence type="ECO:0000256" key="1">
    <source>
        <dbReference type="SAM" id="Phobius"/>
    </source>
</evidence>
<proteinExistence type="predicted"/>
<keyword evidence="3" id="KW-1185">Reference proteome</keyword>
<organism evidence="2 3">
    <name type="scientific">Ophiocordyceps polyrhachis-furcata BCC 54312</name>
    <dbReference type="NCBI Taxonomy" id="1330021"/>
    <lineage>
        <taxon>Eukaryota</taxon>
        <taxon>Fungi</taxon>
        <taxon>Dikarya</taxon>
        <taxon>Ascomycota</taxon>
        <taxon>Pezizomycotina</taxon>
        <taxon>Sordariomycetes</taxon>
        <taxon>Hypocreomycetidae</taxon>
        <taxon>Hypocreales</taxon>
        <taxon>Ophiocordycipitaceae</taxon>
        <taxon>Ophiocordyceps</taxon>
    </lineage>
</organism>
<evidence type="ECO:0000313" key="2">
    <source>
        <dbReference type="EMBL" id="RCI16963.1"/>
    </source>
</evidence>
<keyword evidence="1" id="KW-0812">Transmembrane</keyword>
<accession>A0A367LR88</accession>
<dbReference type="Proteomes" id="UP000253664">
    <property type="component" value="Unassembled WGS sequence"/>
</dbReference>
<feature type="transmembrane region" description="Helical" evidence="1">
    <location>
        <begin position="83"/>
        <end position="110"/>
    </location>
</feature>
<protein>
    <submittedName>
        <fullName evidence="2">Uncharacterized protein</fullName>
    </submittedName>
</protein>
<evidence type="ECO:0000313" key="3">
    <source>
        <dbReference type="Proteomes" id="UP000253664"/>
    </source>
</evidence>
<dbReference type="EMBL" id="LKCN02000001">
    <property type="protein sequence ID" value="RCI16963.1"/>
    <property type="molecule type" value="Genomic_DNA"/>
</dbReference>
<keyword evidence="1" id="KW-1133">Transmembrane helix</keyword>